<dbReference type="InterPro" id="IPR010982">
    <property type="entry name" value="Lambda_DNA-bd_dom_sf"/>
</dbReference>
<evidence type="ECO:0000256" key="1">
    <source>
        <dbReference type="SAM" id="MobiDB-lite"/>
    </source>
</evidence>
<evidence type="ECO:0000259" key="2">
    <source>
        <dbReference type="Pfam" id="PF01381"/>
    </source>
</evidence>
<dbReference type="Proteomes" id="UP001589789">
    <property type="component" value="Unassembled WGS sequence"/>
</dbReference>
<dbReference type="Gene3D" id="1.10.260.40">
    <property type="entry name" value="lambda repressor-like DNA-binding domains"/>
    <property type="match status" value="1"/>
</dbReference>
<dbReference type="InterPro" id="IPR001387">
    <property type="entry name" value="Cro/C1-type_HTH"/>
</dbReference>
<evidence type="ECO:0000313" key="3">
    <source>
        <dbReference type="EMBL" id="MFC0387483.1"/>
    </source>
</evidence>
<feature type="region of interest" description="Disordered" evidence="1">
    <location>
        <begin position="1"/>
        <end position="26"/>
    </location>
</feature>
<organism evidence="3 4">
    <name type="scientific">Muricoccus vinaceus</name>
    <dbReference type="NCBI Taxonomy" id="424704"/>
    <lineage>
        <taxon>Bacteria</taxon>
        <taxon>Pseudomonadati</taxon>
        <taxon>Pseudomonadota</taxon>
        <taxon>Alphaproteobacteria</taxon>
        <taxon>Acetobacterales</taxon>
        <taxon>Roseomonadaceae</taxon>
        <taxon>Muricoccus</taxon>
    </lineage>
</organism>
<proteinExistence type="predicted"/>
<comment type="caution">
    <text evidence="3">The sequence shown here is derived from an EMBL/GenBank/DDBJ whole genome shotgun (WGS) entry which is preliminary data.</text>
</comment>
<feature type="domain" description="HTH cro/C1-type" evidence="2">
    <location>
        <begin position="33"/>
        <end position="78"/>
    </location>
</feature>
<accession>A0ABV6IV36</accession>
<sequence>MMHAASTFPPPRRRNSAEGQEEAESLTPARCLKARALLGWNERQLAEAVGCSLQTIRYFEAGNGRPRNRTVAAIGAALERAGIAPLP</sequence>
<evidence type="ECO:0000313" key="4">
    <source>
        <dbReference type="Proteomes" id="UP001589789"/>
    </source>
</evidence>
<gene>
    <name evidence="3" type="ORF">ACFFIC_18305</name>
</gene>
<protein>
    <submittedName>
        <fullName evidence="3">Helix-turn-helix transcriptional regulator</fullName>
    </submittedName>
</protein>
<dbReference type="RefSeq" id="WP_377052977.1">
    <property type="nucleotide sequence ID" value="NZ_JBHLVZ010000064.1"/>
</dbReference>
<dbReference type="SUPFAM" id="SSF47413">
    <property type="entry name" value="lambda repressor-like DNA-binding domains"/>
    <property type="match status" value="1"/>
</dbReference>
<reference evidence="3 4" key="1">
    <citation type="submission" date="2024-09" db="EMBL/GenBank/DDBJ databases">
        <authorList>
            <person name="Sun Q."/>
            <person name="Mori K."/>
        </authorList>
    </citation>
    <scope>NUCLEOTIDE SEQUENCE [LARGE SCALE GENOMIC DNA]</scope>
    <source>
        <strain evidence="3 4">CCM 7468</strain>
    </source>
</reference>
<dbReference type="CDD" id="cd00093">
    <property type="entry name" value="HTH_XRE"/>
    <property type="match status" value="1"/>
</dbReference>
<dbReference type="EMBL" id="JBHLVZ010000064">
    <property type="protein sequence ID" value="MFC0387483.1"/>
    <property type="molecule type" value="Genomic_DNA"/>
</dbReference>
<name>A0ABV6IV36_9PROT</name>
<dbReference type="Pfam" id="PF01381">
    <property type="entry name" value="HTH_3"/>
    <property type="match status" value="1"/>
</dbReference>
<keyword evidence="4" id="KW-1185">Reference proteome</keyword>